<dbReference type="EMBL" id="LRBV02000001">
    <property type="status" value="NOT_ANNOTATED_CDS"/>
    <property type="molecule type" value="Genomic_DNA"/>
</dbReference>
<name>A0A7N2KKG9_QUELO</name>
<dbReference type="InParanoid" id="A0A7N2KKG9"/>
<evidence type="ECO:0000313" key="2">
    <source>
        <dbReference type="Proteomes" id="UP000594261"/>
    </source>
</evidence>
<dbReference type="AlphaFoldDB" id="A0A7N2KKG9"/>
<accession>A0A7N2KKG9</accession>
<proteinExistence type="predicted"/>
<protein>
    <recommendedName>
        <fullName evidence="3">Replication factor A C-terminal domain-containing protein</fullName>
    </recommendedName>
</protein>
<sequence length="219" mass="25092">MLLKLLLGFGKIGSKEWLYARIERERDGGGWGLLQRSMDASVLLDWRDQREIAVFRSRSDLKFLQHAGEHTMALATCSCWAAMALATCMRACLGLGSMHMGLPACLKEVLCACWDAQRRYRLDMQVGDITEHANFVVFDKEAQKLIKVLGTQLSNMEEEDVDGDNIIPNSINCIIGKTYIFQVKVTAYNFFVRKQNFRKQQKEGLRMEMKYPKKQSLLK</sequence>
<dbReference type="Gene3D" id="2.40.50.140">
    <property type="entry name" value="Nucleic acid-binding proteins"/>
    <property type="match status" value="1"/>
</dbReference>
<organism evidence="1 2">
    <name type="scientific">Quercus lobata</name>
    <name type="common">Valley oak</name>
    <dbReference type="NCBI Taxonomy" id="97700"/>
    <lineage>
        <taxon>Eukaryota</taxon>
        <taxon>Viridiplantae</taxon>
        <taxon>Streptophyta</taxon>
        <taxon>Embryophyta</taxon>
        <taxon>Tracheophyta</taxon>
        <taxon>Spermatophyta</taxon>
        <taxon>Magnoliopsida</taxon>
        <taxon>eudicotyledons</taxon>
        <taxon>Gunneridae</taxon>
        <taxon>Pentapetalae</taxon>
        <taxon>rosids</taxon>
        <taxon>fabids</taxon>
        <taxon>Fagales</taxon>
        <taxon>Fagaceae</taxon>
        <taxon>Quercus</taxon>
    </lineage>
</organism>
<dbReference type="Proteomes" id="UP000594261">
    <property type="component" value="Chromosome 1"/>
</dbReference>
<dbReference type="InterPro" id="IPR012340">
    <property type="entry name" value="NA-bd_OB-fold"/>
</dbReference>
<reference evidence="1 2" key="1">
    <citation type="journal article" date="2016" name="G3 (Bethesda)">
        <title>First Draft Assembly and Annotation of the Genome of a California Endemic Oak Quercus lobata Nee (Fagaceae).</title>
        <authorList>
            <person name="Sork V.L."/>
            <person name="Fitz-Gibbon S.T."/>
            <person name="Puiu D."/>
            <person name="Crepeau M."/>
            <person name="Gugger P.F."/>
            <person name="Sherman R."/>
            <person name="Stevens K."/>
            <person name="Langley C.H."/>
            <person name="Pellegrini M."/>
            <person name="Salzberg S.L."/>
        </authorList>
    </citation>
    <scope>NUCLEOTIDE SEQUENCE [LARGE SCALE GENOMIC DNA]</scope>
    <source>
        <strain evidence="1 2">cv. SW786</strain>
    </source>
</reference>
<reference evidence="1" key="2">
    <citation type="submission" date="2021-01" db="UniProtKB">
        <authorList>
            <consortium name="EnsemblPlants"/>
        </authorList>
    </citation>
    <scope>IDENTIFICATION</scope>
</reference>
<dbReference type="Gramene" id="QL01p002746:mrna">
    <property type="protein sequence ID" value="QL01p002746:mrna"/>
    <property type="gene ID" value="QL01p002746"/>
</dbReference>
<dbReference type="EnsemblPlants" id="QL01p002746:mrna">
    <property type="protein sequence ID" value="QL01p002746:mrna"/>
    <property type="gene ID" value="QL01p002746"/>
</dbReference>
<keyword evidence="2" id="KW-1185">Reference proteome</keyword>
<dbReference type="SUPFAM" id="SSF50249">
    <property type="entry name" value="Nucleic acid-binding proteins"/>
    <property type="match status" value="1"/>
</dbReference>
<evidence type="ECO:0008006" key="3">
    <source>
        <dbReference type="Google" id="ProtNLM"/>
    </source>
</evidence>
<evidence type="ECO:0000313" key="1">
    <source>
        <dbReference type="EnsemblPlants" id="QL01p002746:mrna"/>
    </source>
</evidence>